<reference evidence="2 3" key="1">
    <citation type="submission" date="2015-10" db="EMBL/GenBank/DDBJ databases">
        <title>Draft genome sequence of Thermococcus celericrescens strain DSM 17994.</title>
        <authorList>
            <person name="Hong S.-J."/>
            <person name="Park C.-E."/>
            <person name="Shin J.-H."/>
        </authorList>
    </citation>
    <scope>NUCLEOTIDE SEQUENCE [LARGE SCALE GENOMIC DNA]</scope>
    <source>
        <strain evidence="2 3">DSM 17994</strain>
    </source>
</reference>
<name>A0A100XZ61_9EURY</name>
<organism evidence="2 3">
    <name type="scientific">Thermococcus celericrescens</name>
    <dbReference type="NCBI Taxonomy" id="227598"/>
    <lineage>
        <taxon>Archaea</taxon>
        <taxon>Methanobacteriati</taxon>
        <taxon>Methanobacteriota</taxon>
        <taxon>Thermococci</taxon>
        <taxon>Thermococcales</taxon>
        <taxon>Thermococcaceae</taxon>
        <taxon>Thermococcus</taxon>
    </lineage>
</organism>
<evidence type="ECO:0000313" key="2">
    <source>
        <dbReference type="EMBL" id="KUH34253.1"/>
    </source>
</evidence>
<dbReference type="EMBL" id="LLYW01000008">
    <property type="protein sequence ID" value="KUH34253.1"/>
    <property type="molecule type" value="Genomic_DNA"/>
</dbReference>
<evidence type="ECO:0000256" key="1">
    <source>
        <dbReference type="SAM" id="MobiDB-lite"/>
    </source>
</evidence>
<dbReference type="OrthoDB" id="102658at2157"/>
<dbReference type="STRING" id="227598.APY94_02975"/>
<accession>A0A100XZ61</accession>
<proteinExistence type="predicted"/>
<feature type="compositionally biased region" description="Basic and acidic residues" evidence="1">
    <location>
        <begin position="168"/>
        <end position="187"/>
    </location>
</feature>
<dbReference type="Proteomes" id="UP000053462">
    <property type="component" value="Unassembled WGS sequence"/>
</dbReference>
<sequence>MGFTASYVLPGGRVGVKYFSSREEMEAWKRAHPGGKLLNIREKKPRNVRDIPPRPPSPDEVLRRKYGIGLKEIQDIVNSSKSQPEAIAKLRKRLTGSTKYDPRYHELEVVLTQAWDAREHPYIPDAKKKYEDTLRSMVVRNTKGFYSDGKRILPKPEPKPIPTPKPRPVLEKLERNTGVKSVPEPEPKPTIVATRVPTNAEPHTVHTTAVQQGRGIDLRKVGLGLLGLAVLYYFMRRG</sequence>
<protein>
    <submittedName>
        <fullName evidence="2">Uncharacterized protein</fullName>
    </submittedName>
</protein>
<feature type="compositionally biased region" description="Basic and acidic residues" evidence="1">
    <location>
        <begin position="149"/>
        <end position="158"/>
    </location>
</feature>
<evidence type="ECO:0000313" key="3">
    <source>
        <dbReference type="Proteomes" id="UP000053462"/>
    </source>
</evidence>
<feature type="region of interest" description="Disordered" evidence="1">
    <location>
        <begin position="149"/>
        <end position="190"/>
    </location>
</feature>
<dbReference type="AlphaFoldDB" id="A0A100XZ61"/>
<gene>
    <name evidence="2" type="ORF">APY94_02975</name>
</gene>
<dbReference type="RefSeq" id="WP_058938228.1">
    <property type="nucleotide sequence ID" value="NZ_LLYW01000008.1"/>
</dbReference>
<keyword evidence="3" id="KW-1185">Reference proteome</keyword>
<comment type="caution">
    <text evidence="2">The sequence shown here is derived from an EMBL/GenBank/DDBJ whole genome shotgun (WGS) entry which is preliminary data.</text>
</comment>